<evidence type="ECO:0000256" key="1">
    <source>
        <dbReference type="ARBA" id="ARBA00004496"/>
    </source>
</evidence>
<name>A0A9W6C2B4_9CHLO</name>
<comment type="similarity">
    <text evidence="3">Belongs to the glycosyl hydrolase 13 family.</text>
</comment>
<keyword evidence="9" id="KW-0326">Glycosidase</keyword>
<dbReference type="Gene3D" id="1.10.10.760">
    <property type="entry name" value="E-set domains of sugar-utilizing enzymes"/>
    <property type="match status" value="1"/>
</dbReference>
<evidence type="ECO:0000256" key="10">
    <source>
        <dbReference type="ARBA" id="ARBA00032057"/>
    </source>
</evidence>
<proteinExistence type="inferred from homology"/>
<evidence type="ECO:0000256" key="8">
    <source>
        <dbReference type="ARBA" id="ARBA00023277"/>
    </source>
</evidence>
<dbReference type="InterPro" id="IPR014756">
    <property type="entry name" value="Ig_E-set"/>
</dbReference>
<comment type="pathway">
    <text evidence="2">Glycan biosynthesis; trehalose biosynthesis.</text>
</comment>
<evidence type="ECO:0000256" key="6">
    <source>
        <dbReference type="ARBA" id="ARBA00022490"/>
    </source>
</evidence>
<dbReference type="GO" id="GO:0030980">
    <property type="term" value="P:alpha-glucan catabolic process"/>
    <property type="evidence" value="ECO:0007669"/>
    <property type="project" value="TreeGrafter"/>
</dbReference>
<comment type="caution">
    <text evidence="14">The sequence shown here is derived from an EMBL/GenBank/DDBJ whole genome shotgun (WGS) entry which is preliminary data.</text>
</comment>
<dbReference type="GO" id="GO:0033942">
    <property type="term" value="F:4-alpha-D-(1-&gt;4)-alpha-D-glucanotrehalose trehalohydrolase activity"/>
    <property type="evidence" value="ECO:0007669"/>
    <property type="project" value="UniProtKB-EC"/>
</dbReference>
<keyword evidence="6" id="KW-0963">Cytoplasm</keyword>
<gene>
    <name evidence="14" type="primary">PLESTB003172</name>
    <name evidence="14" type="ORF">PLESTB_001847500</name>
</gene>
<dbReference type="InterPro" id="IPR013797">
    <property type="entry name" value="Maltooligo_trehalose_synth_4"/>
</dbReference>
<dbReference type="EC" id="3.2.1.141" evidence="4"/>
<evidence type="ECO:0000256" key="3">
    <source>
        <dbReference type="ARBA" id="ARBA00008061"/>
    </source>
</evidence>
<feature type="domain" description="Glycosyl hydrolase family 13 catalytic" evidence="13">
    <location>
        <begin position="152"/>
        <end position="516"/>
    </location>
</feature>
<dbReference type="PANTHER" id="PTHR10357">
    <property type="entry name" value="ALPHA-AMYLASE FAMILY MEMBER"/>
    <property type="match status" value="1"/>
</dbReference>
<dbReference type="Gene3D" id="3.20.20.80">
    <property type="entry name" value="Glycosidases"/>
    <property type="match status" value="2"/>
</dbReference>
<dbReference type="InterPro" id="IPR044901">
    <property type="entry name" value="Trehalose_TreZ_E-set_sf"/>
</dbReference>
<comment type="subcellular location">
    <subcellularLocation>
        <location evidence="1">Cytoplasm</location>
    </subcellularLocation>
</comment>
<dbReference type="Proteomes" id="UP001165080">
    <property type="component" value="Unassembled WGS sequence"/>
</dbReference>
<keyword evidence="8" id="KW-0119">Carbohydrate metabolism</keyword>
<dbReference type="SMART" id="SM00642">
    <property type="entry name" value="Aamy"/>
    <property type="match status" value="1"/>
</dbReference>
<evidence type="ECO:0000256" key="5">
    <source>
        <dbReference type="ARBA" id="ARBA00015938"/>
    </source>
</evidence>
<dbReference type="Gene3D" id="2.60.40.10">
    <property type="entry name" value="Immunoglobulins"/>
    <property type="match status" value="1"/>
</dbReference>
<dbReference type="Gene3D" id="3.30.1590.10">
    <property type="entry name" value="Maltooligosyl trehalose synthase, domain 2"/>
    <property type="match status" value="1"/>
</dbReference>
<dbReference type="GO" id="GO:0005737">
    <property type="term" value="C:cytoplasm"/>
    <property type="evidence" value="ECO:0007669"/>
    <property type="project" value="UniProtKB-SubCell"/>
</dbReference>
<dbReference type="CDD" id="cd11325">
    <property type="entry name" value="AmyAc_GTHase"/>
    <property type="match status" value="1"/>
</dbReference>
<sequence length="1325" mass="144720">MLRNLVVVFEAAAEDRSVLVEMGDRGVWAVTHDGHRLFIATVGGTGTMRHLWGPVRDDDGLTFRLWAPRAQQVDLLVDGQAQPMHKGDLDIWQARSHATPGARYLFRVDGTDMPDPASRLQAGGVNDASVVTDPPMPQEWAGRPWSEAVIYQLHVGCFTPEGTFSAAVDRLPGLAALGFTAIQLLPVGQFPGNRGWGYDGVLPYAPHPAYGSPGDLRRLIRAAHACGMMVILDLVMNHFGPDGAWIHHAAPDFFDPDRHTPWGAAIDFSRPQVCDFWIGCAMHWLRDYGFDGFRLDAVHQITGPGSAEFMKDLAAEIATLTPRRHLITEDERNIPDLREVGYDASWNDDFHHAVHVALTGESDSYYASFAVDPIADLTLALSRGHIEEGQPREGLDHPRGAPCGHLPPTAFVNAIQTHDQIGNRALGERLLTLAKPEAVHVAYALLLVAPYVPMVFMGEERGETAPFQFFADYSGDLGEAVRKGRASEFPGIASLGDGVPDPIDPATMERSRLGWRDDADARDWMDLTRRALAFRAAHVVPLLNSGKPEASVTREGPGLIRALWQFPGGGLALSLALGQPDPTPLPDADLSLREGVDFAALTARLDQIADLGVSHLYLSPIFAATEGSTHGYDITDPTRIDDSLGGAEGFAALAEQAKARDLGIILDIVPNHTAFSVQNPWLADVLTHGRSSPRARHFDIDWQAGPLVLPWLPAPFEQMLTEGAFRVRDGQWMFGDLALPLAPGTNATDDLRALHEAQHWRLVHHVLERDGITHRRFFNVTDLIGMRVEDPSVFEDTHALILELVRSGQVQGLRVDHVDGLADPADYLDRLAAALPDTPIWIEKILTGDEPLPDAWATEGTTGYEAGRLITRMLTPAAGLERLDDAWHDAIGPTPSFADTLTQAKHEILDNELAAERMQLSRMAAHALAPVSEVEPGPEALREAVTALLIATPRYRTYVTARGADADDRALIEQVAEEAAKGLRSDLVVRQLAEVWAEPSTPAQQAFVTRLQQVSGALLAKAQEDTAGFRWTRYLPANEVGAEPDEASITGPEATEAMARRRVGDMVLTSSHDSKRSEDARARLIAASHLPEDLAALDEAAARMPQAKGVDPRWRWYMVQTALALHGAEDAGERVNTHVEKALREAKQESYWTNPDEAVEGRIADLGRALLEEWDRDAPAALTRLLERGQALILAQLMFKMVMPGFPDVYQGTQGLFLALTDPDNRRPVPWDALAAGDQGDDIGAVKARWTHRLLALRAQMADLLHDADTRVQIDDAGIGLTRRAGKRQLIARLDLPGGAAAADDGGAILDWHGPDGCRVHLREA</sequence>
<evidence type="ECO:0000256" key="9">
    <source>
        <dbReference type="ARBA" id="ARBA00023295"/>
    </source>
</evidence>
<dbReference type="InterPro" id="IPR012768">
    <property type="entry name" value="Trehalose_TreZ"/>
</dbReference>
<evidence type="ECO:0000256" key="7">
    <source>
        <dbReference type="ARBA" id="ARBA00022801"/>
    </source>
</evidence>
<protein>
    <recommendedName>
        <fullName evidence="5">Malto-oligosyltrehalose trehalohydrolase</fullName>
        <ecNumber evidence="4">3.2.1.141</ecNumber>
    </recommendedName>
    <alternativeName>
        <fullName evidence="11">4-alpha-D-((1-&gt;4)-alpha-D-glucano)trehalose trehalohydrolase</fullName>
    </alternativeName>
    <alternativeName>
        <fullName evidence="10">Maltooligosyl trehalose trehalohydrolase</fullName>
    </alternativeName>
</protein>
<dbReference type="GO" id="GO:0005992">
    <property type="term" value="P:trehalose biosynthetic process"/>
    <property type="evidence" value="ECO:0007669"/>
    <property type="project" value="InterPro"/>
</dbReference>
<dbReference type="CDD" id="cd02853">
    <property type="entry name" value="E_set_MTHase_like_N"/>
    <property type="match status" value="1"/>
</dbReference>
<dbReference type="GO" id="GO:0047470">
    <property type="term" value="F:(1,4)-alpha-D-glucan 1-alpha-D-glucosylmutase activity"/>
    <property type="evidence" value="ECO:0007669"/>
    <property type="project" value="TreeGrafter"/>
</dbReference>
<organism evidence="14 15">
    <name type="scientific">Pleodorina starrii</name>
    <dbReference type="NCBI Taxonomy" id="330485"/>
    <lineage>
        <taxon>Eukaryota</taxon>
        <taxon>Viridiplantae</taxon>
        <taxon>Chlorophyta</taxon>
        <taxon>core chlorophytes</taxon>
        <taxon>Chlorophyceae</taxon>
        <taxon>CS clade</taxon>
        <taxon>Chlamydomonadales</taxon>
        <taxon>Volvocaceae</taxon>
        <taxon>Pleodorina</taxon>
    </lineage>
</organism>
<reference evidence="14 15" key="1">
    <citation type="journal article" date="2023" name="Commun. Biol.">
        <title>Reorganization of the ancestral sex-determining regions during the evolution of trioecy in Pleodorina starrii.</title>
        <authorList>
            <person name="Takahashi K."/>
            <person name="Suzuki S."/>
            <person name="Kawai-Toyooka H."/>
            <person name="Yamamoto K."/>
            <person name="Hamaji T."/>
            <person name="Ootsuki R."/>
            <person name="Yamaguchi H."/>
            <person name="Kawachi M."/>
            <person name="Higashiyama T."/>
            <person name="Nozaki H."/>
        </authorList>
    </citation>
    <scope>NUCLEOTIDE SEQUENCE [LARGE SCALE GENOMIC DNA]</scope>
    <source>
        <strain evidence="14 15">NIES-4479</strain>
    </source>
</reference>
<evidence type="ECO:0000313" key="15">
    <source>
        <dbReference type="Proteomes" id="UP001165080"/>
    </source>
</evidence>
<comment type="catalytic activity">
    <reaction evidence="12">
        <text>hydrolysis of (1-&gt;4)-alpha-D-glucosidic linkage in 4-alpha-D-[(1-&gt;4)-alpha-D-glucanosyl]n trehalose to yield trehalose and (1-&gt;4)-alpha-D-glucan.</text>
        <dbReference type="EC" id="3.2.1.141"/>
    </reaction>
</comment>
<dbReference type="PANTHER" id="PTHR10357:SF216">
    <property type="entry name" value="MALTOOLIGOSYL TREHALOSE SYNTHASE-RELATED"/>
    <property type="match status" value="1"/>
</dbReference>
<dbReference type="EMBL" id="BRXU01000058">
    <property type="protein sequence ID" value="GLC62165.1"/>
    <property type="molecule type" value="Genomic_DNA"/>
</dbReference>
<dbReference type="Gene3D" id="1.10.10.470">
    <property type="entry name" value="Maltooligosyl trehalose synthase, domain 4"/>
    <property type="match status" value="1"/>
</dbReference>
<dbReference type="Pfam" id="PF02922">
    <property type="entry name" value="CBM_48"/>
    <property type="match status" value="1"/>
</dbReference>
<dbReference type="NCBIfam" id="TIGR02402">
    <property type="entry name" value="trehalose_TreZ"/>
    <property type="match status" value="1"/>
</dbReference>
<evidence type="ECO:0000256" key="11">
    <source>
        <dbReference type="ARBA" id="ARBA00033284"/>
    </source>
</evidence>
<evidence type="ECO:0000256" key="2">
    <source>
        <dbReference type="ARBA" id="ARBA00005199"/>
    </source>
</evidence>
<dbReference type="NCBIfam" id="TIGR02401">
    <property type="entry name" value="trehalose_TreY"/>
    <property type="match status" value="1"/>
</dbReference>
<keyword evidence="15" id="KW-1185">Reference proteome</keyword>
<evidence type="ECO:0000313" key="14">
    <source>
        <dbReference type="EMBL" id="GLC62165.1"/>
    </source>
</evidence>
<evidence type="ECO:0000259" key="13">
    <source>
        <dbReference type="SMART" id="SM00642"/>
    </source>
</evidence>
<dbReference type="InterPro" id="IPR004193">
    <property type="entry name" value="Glyco_hydro_13_N"/>
</dbReference>
<dbReference type="InterPro" id="IPR006047">
    <property type="entry name" value="GH13_cat_dom"/>
</dbReference>
<accession>A0A9W6C2B4</accession>
<evidence type="ECO:0000256" key="12">
    <source>
        <dbReference type="ARBA" id="ARBA00034013"/>
    </source>
</evidence>
<dbReference type="InterPro" id="IPR013783">
    <property type="entry name" value="Ig-like_fold"/>
</dbReference>
<keyword evidence="7" id="KW-0378">Hydrolase</keyword>
<dbReference type="Pfam" id="PF00128">
    <property type="entry name" value="Alpha-amylase"/>
    <property type="match status" value="2"/>
</dbReference>
<dbReference type="SUPFAM" id="SSF81296">
    <property type="entry name" value="E set domains"/>
    <property type="match status" value="1"/>
</dbReference>
<dbReference type="SUPFAM" id="SSF51445">
    <property type="entry name" value="(Trans)glycosidases"/>
    <property type="match status" value="2"/>
</dbReference>
<dbReference type="InterPro" id="IPR012767">
    <property type="entry name" value="Trehalose_TreY"/>
</dbReference>
<dbReference type="Gene3D" id="1.10.150.200">
    <property type="entry name" value="Maltooligosyl trehalose synthase, domain 3"/>
    <property type="match status" value="1"/>
</dbReference>
<dbReference type="InterPro" id="IPR017853">
    <property type="entry name" value="GH"/>
</dbReference>
<evidence type="ECO:0000256" key="4">
    <source>
        <dbReference type="ARBA" id="ARBA00012268"/>
    </source>
</evidence>